<proteinExistence type="predicted"/>
<dbReference type="Gene3D" id="1.10.10.10">
    <property type="entry name" value="Winged helix-like DNA-binding domain superfamily/Winged helix DNA-binding domain"/>
    <property type="match status" value="2"/>
</dbReference>
<keyword evidence="3" id="KW-0804">Transcription</keyword>
<evidence type="ECO:0000256" key="1">
    <source>
        <dbReference type="ARBA" id="ARBA00023015"/>
    </source>
</evidence>
<dbReference type="Gene3D" id="1.20.120.530">
    <property type="entry name" value="GntR ligand-binding domain-like"/>
    <property type="match status" value="1"/>
</dbReference>
<dbReference type="Proteomes" id="UP000523821">
    <property type="component" value="Unassembled WGS sequence"/>
</dbReference>
<dbReference type="AlphaFoldDB" id="A0A7W9L356"/>
<dbReference type="PANTHER" id="PTHR43537:SF51">
    <property type="entry name" value="HTH-TYPE TRANSCRIPTIONAL REGULATOR LGOR-RELATED"/>
    <property type="match status" value="1"/>
</dbReference>
<evidence type="ECO:0000256" key="2">
    <source>
        <dbReference type="ARBA" id="ARBA00023125"/>
    </source>
</evidence>
<dbReference type="InterPro" id="IPR036390">
    <property type="entry name" value="WH_DNA-bd_sf"/>
</dbReference>
<dbReference type="PRINTS" id="PR00035">
    <property type="entry name" value="HTHGNTR"/>
</dbReference>
<evidence type="ECO:0000313" key="6">
    <source>
        <dbReference type="Proteomes" id="UP000523821"/>
    </source>
</evidence>
<evidence type="ECO:0000313" key="5">
    <source>
        <dbReference type="EMBL" id="MBB5754190.1"/>
    </source>
</evidence>
<dbReference type="InterPro" id="IPR008920">
    <property type="entry name" value="TF_FadR/GntR_C"/>
</dbReference>
<evidence type="ECO:0000259" key="4">
    <source>
        <dbReference type="PROSITE" id="PS50949"/>
    </source>
</evidence>
<keyword evidence="2 5" id="KW-0238">DNA-binding</keyword>
<dbReference type="GO" id="GO:0003677">
    <property type="term" value="F:DNA binding"/>
    <property type="evidence" value="ECO:0007669"/>
    <property type="project" value="UniProtKB-KW"/>
</dbReference>
<accession>A0A7W9L356</accession>
<dbReference type="InterPro" id="IPR000524">
    <property type="entry name" value="Tscrpt_reg_HTH_GntR"/>
</dbReference>
<dbReference type="EMBL" id="JACHOO010000007">
    <property type="protein sequence ID" value="MBB5754190.1"/>
    <property type="molecule type" value="Genomic_DNA"/>
</dbReference>
<dbReference type="GO" id="GO:0003700">
    <property type="term" value="F:DNA-binding transcription factor activity"/>
    <property type="evidence" value="ECO:0007669"/>
    <property type="project" value="InterPro"/>
</dbReference>
<reference evidence="5 6" key="1">
    <citation type="submission" date="2020-08" db="EMBL/GenBank/DDBJ databases">
        <title>Genomic Encyclopedia of Type Strains, Phase IV (KMG-IV): sequencing the most valuable type-strain genomes for metagenomic binning, comparative biology and taxonomic classification.</title>
        <authorList>
            <person name="Goeker M."/>
        </authorList>
    </citation>
    <scope>NUCLEOTIDE SEQUENCE [LARGE SCALE GENOMIC DNA]</scope>
    <source>
        <strain evidence="5 6">DSM 16268</strain>
    </source>
</reference>
<dbReference type="Pfam" id="PF00392">
    <property type="entry name" value="GntR"/>
    <property type="match status" value="1"/>
</dbReference>
<dbReference type="PANTHER" id="PTHR43537">
    <property type="entry name" value="TRANSCRIPTIONAL REGULATOR, GNTR FAMILY"/>
    <property type="match status" value="1"/>
</dbReference>
<comment type="caution">
    <text evidence="5">The sequence shown here is derived from an EMBL/GenBank/DDBJ whole genome shotgun (WGS) entry which is preliminary data.</text>
</comment>
<feature type="domain" description="HTH gntR-type" evidence="4">
    <location>
        <begin position="3"/>
        <end position="70"/>
    </location>
</feature>
<sequence length="310" mass="34997">MVKPNTRFKETANRLMALASEVGAGGALPSETALADRLGVSRTTVRAGLGRLAEAGILAVDGRAKAVKRAPRADEFFPEAETTSTAVLVERAFMAIIERGDFRPGHPVNELDFARRIGTSTSAVREFLMRFSRFRLIEKRPRGGWVLKGVTKSFATELADIREMYEYFSVRAFLELPKEHALWQKLDRLEARHHELAAAIDTRWPEFSDLDDAFHRTIHEASSNRFIHDFYDIISFIFHYHYQWKKQDERRRNASAIAEHLAYIDALRAGDRDRLTMAVSRHLASARTTLMRSVDEAADGPSGLPPSSTP</sequence>
<evidence type="ECO:0000256" key="3">
    <source>
        <dbReference type="ARBA" id="ARBA00023163"/>
    </source>
</evidence>
<name>A0A7W9L356_9HYPH</name>
<dbReference type="Pfam" id="PF07729">
    <property type="entry name" value="FCD"/>
    <property type="match status" value="1"/>
</dbReference>
<dbReference type="InterPro" id="IPR011711">
    <property type="entry name" value="GntR_C"/>
</dbReference>
<dbReference type="SMART" id="SM00345">
    <property type="entry name" value="HTH_GNTR"/>
    <property type="match status" value="2"/>
</dbReference>
<dbReference type="InterPro" id="IPR036388">
    <property type="entry name" value="WH-like_DNA-bd_sf"/>
</dbReference>
<dbReference type="RefSeq" id="WP_183857650.1">
    <property type="nucleotide sequence ID" value="NZ_JACHOO010000007.1"/>
</dbReference>
<dbReference type="SUPFAM" id="SSF46785">
    <property type="entry name" value="Winged helix' DNA-binding domain"/>
    <property type="match status" value="2"/>
</dbReference>
<protein>
    <submittedName>
        <fullName evidence="5">DNA-binding GntR family transcriptional regulator</fullName>
    </submittedName>
</protein>
<dbReference type="PROSITE" id="PS50949">
    <property type="entry name" value="HTH_GNTR"/>
    <property type="match status" value="1"/>
</dbReference>
<keyword evidence="6" id="KW-1185">Reference proteome</keyword>
<gene>
    <name evidence="5" type="ORF">GGQ63_003271</name>
</gene>
<keyword evidence="1" id="KW-0805">Transcription regulation</keyword>
<dbReference type="SMART" id="SM00895">
    <property type="entry name" value="FCD"/>
    <property type="match status" value="1"/>
</dbReference>
<organism evidence="5 6">
    <name type="scientific">Prosthecomicrobium pneumaticum</name>
    <dbReference type="NCBI Taxonomy" id="81895"/>
    <lineage>
        <taxon>Bacteria</taxon>
        <taxon>Pseudomonadati</taxon>
        <taxon>Pseudomonadota</taxon>
        <taxon>Alphaproteobacteria</taxon>
        <taxon>Hyphomicrobiales</taxon>
        <taxon>Kaistiaceae</taxon>
        <taxon>Prosthecomicrobium</taxon>
    </lineage>
</organism>
<dbReference type="SUPFAM" id="SSF48008">
    <property type="entry name" value="GntR ligand-binding domain-like"/>
    <property type="match status" value="1"/>
</dbReference>